<evidence type="ECO:0000313" key="2">
    <source>
        <dbReference type="EMBL" id="NQX45534.1"/>
    </source>
</evidence>
<feature type="transmembrane region" description="Helical" evidence="1">
    <location>
        <begin position="33"/>
        <end position="52"/>
    </location>
</feature>
<reference evidence="2 3" key="1">
    <citation type="submission" date="2020-05" db="EMBL/GenBank/DDBJ databases">
        <title>Paenibacillus glebae, sp. nov., Paenibacillus humi sp. nov., Paenibacillus pedi sp. nov., Paenibacillus terrestris sp. nov. and Paenibacillus terricola sp. nov., isolated from a forest top soil sample.</title>
        <authorList>
            <person name="Qi S."/>
            <person name="Carlier A."/>
            <person name="Cnockaert M."/>
            <person name="Vandamme P."/>
        </authorList>
    </citation>
    <scope>NUCLEOTIDE SEQUENCE [LARGE SCALE GENOMIC DNA]</scope>
    <source>
        <strain evidence="2 3">LMG 29502</strain>
    </source>
</reference>
<accession>A0ABX2DLM1</accession>
<dbReference type="Proteomes" id="UP000711047">
    <property type="component" value="Unassembled WGS sequence"/>
</dbReference>
<dbReference type="EMBL" id="JABMKX010000004">
    <property type="protein sequence ID" value="NQX45534.1"/>
    <property type="molecule type" value="Genomic_DNA"/>
</dbReference>
<feature type="transmembrane region" description="Helical" evidence="1">
    <location>
        <begin position="88"/>
        <end position="107"/>
    </location>
</feature>
<feature type="transmembrane region" description="Helical" evidence="1">
    <location>
        <begin position="64"/>
        <end position="82"/>
    </location>
</feature>
<dbReference type="RefSeq" id="WP_173131112.1">
    <property type="nucleotide sequence ID" value="NZ_JABMKX010000004.1"/>
</dbReference>
<protein>
    <submittedName>
        <fullName evidence="2">Uncharacterized protein</fullName>
    </submittedName>
</protein>
<evidence type="ECO:0000256" key="1">
    <source>
        <dbReference type="SAM" id="Phobius"/>
    </source>
</evidence>
<proteinExistence type="predicted"/>
<organism evidence="2 3">
    <name type="scientific">Paenibacillus tritici</name>
    <dbReference type="NCBI Taxonomy" id="1873425"/>
    <lineage>
        <taxon>Bacteria</taxon>
        <taxon>Bacillati</taxon>
        <taxon>Bacillota</taxon>
        <taxon>Bacilli</taxon>
        <taxon>Bacillales</taxon>
        <taxon>Paenibacillaceae</taxon>
        <taxon>Paenibacillus</taxon>
    </lineage>
</organism>
<gene>
    <name evidence="2" type="ORF">HQN87_09345</name>
</gene>
<name>A0ABX2DLM1_9BACL</name>
<keyword evidence="3" id="KW-1185">Reference proteome</keyword>
<sequence>MKTRNIILIIACLVGLAAVITMHDMFKNQNLRIVLSLAVAVAAAYLISRSAIPKQVSARTMNVVLASLLVFTCANHILLSAALGQSIFANYFWGFLCVIYCLIWLRARQDQKG</sequence>
<keyword evidence="1" id="KW-0472">Membrane</keyword>
<keyword evidence="1" id="KW-1133">Transmembrane helix</keyword>
<comment type="caution">
    <text evidence="2">The sequence shown here is derived from an EMBL/GenBank/DDBJ whole genome shotgun (WGS) entry which is preliminary data.</text>
</comment>
<keyword evidence="1" id="KW-0812">Transmembrane</keyword>
<evidence type="ECO:0000313" key="3">
    <source>
        <dbReference type="Proteomes" id="UP000711047"/>
    </source>
</evidence>